<dbReference type="AlphaFoldDB" id="A0A7J7KZH5"/>
<name>A0A7J7KZH5_9MAGN</name>
<dbReference type="PANTHER" id="PTHR36702:SF1">
    <property type="entry name" value="HOLLIDAY JUNCTION RESOLVASE"/>
    <property type="match status" value="1"/>
</dbReference>
<reference evidence="1 2" key="1">
    <citation type="journal article" date="2020" name="IScience">
        <title>Genome Sequencing of the Endangered Kingdonia uniflora (Circaeasteraceae, Ranunculales) Reveals Potential Mechanisms of Evolutionary Specialization.</title>
        <authorList>
            <person name="Sun Y."/>
            <person name="Deng T."/>
            <person name="Zhang A."/>
            <person name="Moore M.J."/>
            <person name="Landis J.B."/>
            <person name="Lin N."/>
            <person name="Zhang H."/>
            <person name="Zhang X."/>
            <person name="Huang J."/>
            <person name="Zhang X."/>
            <person name="Sun H."/>
            <person name="Wang H."/>
        </authorList>
    </citation>
    <scope>NUCLEOTIDE SEQUENCE [LARGE SCALE GENOMIC DNA]</scope>
    <source>
        <strain evidence="1">TB1705</strain>
        <tissue evidence="1">Leaf</tissue>
    </source>
</reference>
<sequence>MLNKSILCVAGKYLERHTPSSLNILLSLGSKASVWCRKHLKATLASTEESQEEEHSSMFFQLVLELLSFFAGSFSALAASPVLEQKMLMSIVEEFIFEQLSLTKDLISEIKRIQSDSPKVLKSAHVVLSDGIKLCRTYFQAINLDSCGMKTDADERSMDRESVDNVKEHVINIIKCTIDNLYELGIFAAKDGGSLVSILNVSWKGVLSLLQLGNGVLAVKVDVADIIATLFSLATESLRCAAESWSSHKEEVATAEAKRAFFPVKFYLNCALKISSQCLCQALTVYKEMALCALMISTFSISLSKETRFKALSEALAEFLEPTSILLIHTLLKPVEVKHMSKLLILDWLFAGQGPPNSTHLKDTNIDEIFTFKCEDMPREKMLFLGRVVLFLNLLKSSPDLGEDVSLGISLKLGWLFDCLVDEDIYSLILTLRVPVLCSLPPRAEFVWQSIFPSVSHALKTFMIVASSSLVCWEAVEFFLLENFLQPHFLVWEIVMDLWYFFVRYAEIELINEIIDKLYSLLKFIASSEPVLMPSSALRKMARSISLLLTYAPPSSIDRIYNAIVADERSPVSSTIYVALLIEGFPLNLLTDKLKLFATQRIVTAYYSFIDKNDKKLLVDNMLSSCGSSVIGAPVYALSSALQCLQISSSEINVKTLKFAVTIVHGYRSATTDTLKMSCCKLLGQTLAIISNLKHLCVSDEIAEVILELQTLFCNSDNILLYQCKSDLAIFMAALGYMEVIEDEESATTSAVWQLYHVLLRERHWAFIHLALTGFGYFAARTSCNQLWRFVPGDAALSFNIDTGIETDEERFMPEFKGFLQFLEKEAVASCDDQLPMLLKEGLTLKETLSKKVSSIKLEDPCSEMMEIDSEPQANKKRKLPHEICEGMALLHSGLKVMGDGIAQWQKQQYDSTELRTFSTHISCLKDVIAHLTGLTGSEL</sequence>
<dbReference type="OrthoDB" id="1925340at2759"/>
<dbReference type="Pfam" id="PF14868">
    <property type="entry name" value="DUF4487"/>
    <property type="match status" value="1"/>
</dbReference>
<accession>A0A7J7KZH5</accession>
<keyword evidence="2" id="KW-1185">Reference proteome</keyword>
<dbReference type="PANTHER" id="PTHR36702">
    <property type="entry name" value="HOLLIDAY JUNCTION RESOLVASE"/>
    <property type="match status" value="1"/>
</dbReference>
<protein>
    <submittedName>
        <fullName evidence="1">Uncharacterized protein</fullName>
    </submittedName>
</protein>
<proteinExistence type="predicted"/>
<dbReference type="InterPro" id="IPR027902">
    <property type="entry name" value="DUF4487"/>
</dbReference>
<organism evidence="1 2">
    <name type="scientific">Kingdonia uniflora</name>
    <dbReference type="NCBI Taxonomy" id="39325"/>
    <lineage>
        <taxon>Eukaryota</taxon>
        <taxon>Viridiplantae</taxon>
        <taxon>Streptophyta</taxon>
        <taxon>Embryophyta</taxon>
        <taxon>Tracheophyta</taxon>
        <taxon>Spermatophyta</taxon>
        <taxon>Magnoliopsida</taxon>
        <taxon>Ranunculales</taxon>
        <taxon>Circaeasteraceae</taxon>
        <taxon>Kingdonia</taxon>
    </lineage>
</organism>
<gene>
    <name evidence="1" type="ORF">GIB67_028594</name>
</gene>
<dbReference type="EMBL" id="JACGCM010002779">
    <property type="protein sequence ID" value="KAF6135738.1"/>
    <property type="molecule type" value="Genomic_DNA"/>
</dbReference>
<comment type="caution">
    <text evidence="1">The sequence shown here is derived from an EMBL/GenBank/DDBJ whole genome shotgun (WGS) entry which is preliminary data.</text>
</comment>
<evidence type="ECO:0000313" key="1">
    <source>
        <dbReference type="EMBL" id="KAF6135738.1"/>
    </source>
</evidence>
<dbReference type="Proteomes" id="UP000541444">
    <property type="component" value="Unassembled WGS sequence"/>
</dbReference>
<evidence type="ECO:0000313" key="2">
    <source>
        <dbReference type="Proteomes" id="UP000541444"/>
    </source>
</evidence>